<keyword evidence="4" id="KW-1133">Transmembrane helix</keyword>
<name>A0A427A2M6_ENSVE</name>
<keyword evidence="2" id="KW-0812">Transmembrane</keyword>
<keyword evidence="3" id="KW-0256">Endoplasmic reticulum</keyword>
<dbReference type="GO" id="GO:0005789">
    <property type="term" value="C:endoplasmic reticulum membrane"/>
    <property type="evidence" value="ECO:0007669"/>
    <property type="project" value="UniProtKB-SubCell"/>
</dbReference>
<comment type="caution">
    <text evidence="7">The sequence shown here is derived from an EMBL/GenBank/DDBJ whole genome shotgun (WGS) entry which is preliminary data.</text>
</comment>
<feature type="domain" description="Reticulon" evidence="6">
    <location>
        <begin position="1"/>
        <end position="55"/>
    </location>
</feature>
<evidence type="ECO:0000259" key="6">
    <source>
        <dbReference type="PROSITE" id="PS50845"/>
    </source>
</evidence>
<organism evidence="7 8">
    <name type="scientific">Ensete ventricosum</name>
    <name type="common">Abyssinian banana</name>
    <name type="synonym">Musa ensete</name>
    <dbReference type="NCBI Taxonomy" id="4639"/>
    <lineage>
        <taxon>Eukaryota</taxon>
        <taxon>Viridiplantae</taxon>
        <taxon>Streptophyta</taxon>
        <taxon>Embryophyta</taxon>
        <taxon>Tracheophyta</taxon>
        <taxon>Spermatophyta</taxon>
        <taxon>Magnoliopsida</taxon>
        <taxon>Liliopsida</taxon>
        <taxon>Zingiberales</taxon>
        <taxon>Musaceae</taxon>
        <taxon>Ensete</taxon>
    </lineage>
</organism>
<reference evidence="7 8" key="1">
    <citation type="journal article" date="2014" name="Agronomy (Basel)">
        <title>A Draft Genome Sequence for Ensete ventricosum, the Drought-Tolerant Tree Against Hunger.</title>
        <authorList>
            <person name="Harrison J."/>
            <person name="Moore K.A."/>
            <person name="Paszkiewicz K."/>
            <person name="Jones T."/>
            <person name="Grant M."/>
            <person name="Ambacheew D."/>
            <person name="Muzemil S."/>
            <person name="Studholme D.J."/>
        </authorList>
    </citation>
    <scope>NUCLEOTIDE SEQUENCE [LARGE SCALE GENOMIC DNA]</scope>
</reference>
<gene>
    <name evidence="7" type="ORF">B296_00011500</name>
</gene>
<evidence type="ECO:0000256" key="3">
    <source>
        <dbReference type="ARBA" id="ARBA00022824"/>
    </source>
</evidence>
<sequence length="55" mass="6025">LLCALTLPALYERYEGEVDHAAAMGIDGLQQLFKKVNSKVLEKIPRGPAKAKKSN</sequence>
<dbReference type="AlphaFoldDB" id="A0A427A2M6"/>
<protein>
    <recommendedName>
        <fullName evidence="6">Reticulon domain-containing protein</fullName>
    </recommendedName>
</protein>
<evidence type="ECO:0000256" key="5">
    <source>
        <dbReference type="ARBA" id="ARBA00023136"/>
    </source>
</evidence>
<keyword evidence="5" id="KW-0472">Membrane</keyword>
<feature type="non-terminal residue" evidence="7">
    <location>
        <position position="1"/>
    </location>
</feature>
<evidence type="ECO:0000256" key="2">
    <source>
        <dbReference type="ARBA" id="ARBA00022692"/>
    </source>
</evidence>
<evidence type="ECO:0000256" key="1">
    <source>
        <dbReference type="ARBA" id="ARBA00004477"/>
    </source>
</evidence>
<evidence type="ECO:0000313" key="8">
    <source>
        <dbReference type="Proteomes" id="UP000287651"/>
    </source>
</evidence>
<comment type="subcellular location">
    <subcellularLocation>
        <location evidence="1">Endoplasmic reticulum membrane</location>
        <topology evidence="1">Multi-pass membrane protein</topology>
    </subcellularLocation>
</comment>
<dbReference type="PROSITE" id="PS50845">
    <property type="entry name" value="RETICULON"/>
    <property type="match status" value="1"/>
</dbReference>
<evidence type="ECO:0000313" key="7">
    <source>
        <dbReference type="EMBL" id="RRT70452.1"/>
    </source>
</evidence>
<dbReference type="InterPro" id="IPR003388">
    <property type="entry name" value="Reticulon"/>
</dbReference>
<accession>A0A427A2M6</accession>
<proteinExistence type="predicted"/>
<dbReference type="Proteomes" id="UP000287651">
    <property type="component" value="Unassembled WGS sequence"/>
</dbReference>
<evidence type="ECO:0000256" key="4">
    <source>
        <dbReference type="ARBA" id="ARBA00022989"/>
    </source>
</evidence>
<dbReference type="EMBL" id="AMZH03004011">
    <property type="protein sequence ID" value="RRT70452.1"/>
    <property type="molecule type" value="Genomic_DNA"/>
</dbReference>